<sequence length="679" mass="72748">MAEPTRAAFRGDIEGLRAVAVGTVVLCHAGLAVFAGGYVGVDVFFVISGFLISGLLVGELERKGRITLSAFYGRRAKRLLPMAAIVLAFVAVVSAIMFSPLRRDQVSGDIVASALSVVNWRFASQAIDYFASTQDASPLRHFWSLAVEEQFYLVWPSLLLAITWRRRRAGKSVRPVVWGALTIIAVGSFVYGVHLTDRVASVAYFSTLTRAWELAVGGLLALLLTGRGAAMVRRIPRAAAYAVGAAGLLAIAIATVTYSEATPFPGTAALLPVLGTAAVIAAGYAAPLPVLDVAPMRFVGKISYSWYLWHWPLLVFATAEWGPLTGAQGLAVLAFSLVPTIAGHHLVEERFHHSPALAARPARALRLGAVCIAVAVVGGVLLSTTAPSVRTAAASEVAGAAALTKGPEVQQTADKLRPNPRDADGDQPQMYDGCFVGHEGLDSPACVYGDKRSRRTVVLFGDSHAMMWGPAMDVAAKRRGWRLVTLAKQGCTIAMTPIYNGPLGREYDECDTWRERTLRRIVRKEKPRLIVTDSVSRYEYMDGDKRYGPFSPESVRALSEGTARTLRRLRGTGAPVVVMANGPTAPTNVPACVSDALHELEKCAFPKAGSVEGPPINKIAAGRVAGVAVIDPLPVLCPGEKCPAVIGDVLVYRDNNHITATYSRTLGPWLSRRLPPLRK</sequence>
<dbReference type="GO" id="GO:0016020">
    <property type="term" value="C:membrane"/>
    <property type="evidence" value="ECO:0007669"/>
    <property type="project" value="TreeGrafter"/>
</dbReference>
<evidence type="ECO:0000256" key="1">
    <source>
        <dbReference type="SAM" id="MobiDB-lite"/>
    </source>
</evidence>
<dbReference type="RefSeq" id="WP_259312051.1">
    <property type="nucleotide sequence ID" value="NZ_CP087164.1"/>
</dbReference>
<dbReference type="InterPro" id="IPR043968">
    <property type="entry name" value="SGNH"/>
</dbReference>
<evidence type="ECO:0008006" key="7">
    <source>
        <dbReference type="Google" id="ProtNLM"/>
    </source>
</evidence>
<dbReference type="GO" id="GO:0016747">
    <property type="term" value="F:acyltransferase activity, transferring groups other than amino-acyl groups"/>
    <property type="evidence" value="ECO:0007669"/>
    <property type="project" value="InterPro"/>
</dbReference>
<keyword evidence="2" id="KW-1133">Transmembrane helix</keyword>
<evidence type="ECO:0000256" key="2">
    <source>
        <dbReference type="SAM" id="Phobius"/>
    </source>
</evidence>
<dbReference type="AlphaFoldDB" id="A0A9E6Y0R1"/>
<protein>
    <recommendedName>
        <fullName evidence="7">Acyltransferase</fullName>
    </recommendedName>
</protein>
<dbReference type="EMBL" id="CP087164">
    <property type="protein sequence ID" value="UGS38015.1"/>
    <property type="molecule type" value="Genomic_DNA"/>
</dbReference>
<organism evidence="5 6">
    <name type="scientific">Capillimicrobium parvum</name>
    <dbReference type="NCBI Taxonomy" id="2884022"/>
    <lineage>
        <taxon>Bacteria</taxon>
        <taxon>Bacillati</taxon>
        <taxon>Actinomycetota</taxon>
        <taxon>Thermoleophilia</taxon>
        <taxon>Solirubrobacterales</taxon>
        <taxon>Capillimicrobiaceae</taxon>
        <taxon>Capillimicrobium</taxon>
    </lineage>
</organism>
<feature type="transmembrane region" description="Helical" evidence="2">
    <location>
        <begin position="238"/>
        <end position="258"/>
    </location>
</feature>
<dbReference type="Pfam" id="PF19040">
    <property type="entry name" value="SGNH"/>
    <property type="match status" value="1"/>
</dbReference>
<feature type="transmembrane region" description="Helical" evidence="2">
    <location>
        <begin position="16"/>
        <end position="35"/>
    </location>
</feature>
<dbReference type="Proteomes" id="UP001162834">
    <property type="component" value="Chromosome"/>
</dbReference>
<gene>
    <name evidence="5" type="ORF">DSM104329_04437</name>
</gene>
<dbReference type="InterPro" id="IPR050879">
    <property type="entry name" value="Acyltransferase_3"/>
</dbReference>
<feature type="transmembrane region" description="Helical" evidence="2">
    <location>
        <begin position="364"/>
        <end position="382"/>
    </location>
</feature>
<feature type="transmembrane region" description="Helical" evidence="2">
    <location>
        <begin position="264"/>
        <end position="286"/>
    </location>
</feature>
<feature type="transmembrane region" description="Helical" evidence="2">
    <location>
        <begin position="325"/>
        <end position="343"/>
    </location>
</feature>
<dbReference type="KEGG" id="sbae:DSM104329_04437"/>
<accession>A0A9E6Y0R1</accession>
<keyword evidence="6" id="KW-1185">Reference proteome</keyword>
<feature type="transmembrane region" description="Helical" evidence="2">
    <location>
        <begin position="79"/>
        <end position="98"/>
    </location>
</feature>
<evidence type="ECO:0000313" key="6">
    <source>
        <dbReference type="Proteomes" id="UP001162834"/>
    </source>
</evidence>
<feature type="domain" description="Acyltransferase 3" evidence="3">
    <location>
        <begin position="12"/>
        <end position="338"/>
    </location>
</feature>
<name>A0A9E6Y0R1_9ACTN</name>
<dbReference type="Pfam" id="PF01757">
    <property type="entry name" value="Acyl_transf_3"/>
    <property type="match status" value="1"/>
</dbReference>
<proteinExistence type="predicted"/>
<feature type="transmembrane region" description="Helical" evidence="2">
    <location>
        <begin position="202"/>
        <end position="226"/>
    </location>
</feature>
<evidence type="ECO:0000259" key="4">
    <source>
        <dbReference type="Pfam" id="PF19040"/>
    </source>
</evidence>
<feature type="transmembrane region" description="Helical" evidence="2">
    <location>
        <begin position="298"/>
        <end position="319"/>
    </location>
</feature>
<feature type="domain" description="SGNH" evidence="4">
    <location>
        <begin position="434"/>
        <end position="668"/>
    </location>
</feature>
<reference evidence="5" key="1">
    <citation type="journal article" date="2022" name="Int. J. Syst. Evol. Microbiol.">
        <title>Pseudomonas aegrilactucae sp. nov. and Pseudomonas morbosilactucae sp. nov., pathogens causing bacterial rot of lettuce in Japan.</title>
        <authorList>
            <person name="Sawada H."/>
            <person name="Fujikawa T."/>
            <person name="Satou M."/>
        </authorList>
    </citation>
    <scope>NUCLEOTIDE SEQUENCE</scope>
    <source>
        <strain evidence="5">0166_1</strain>
    </source>
</reference>
<keyword evidence="2" id="KW-0472">Membrane</keyword>
<evidence type="ECO:0000259" key="3">
    <source>
        <dbReference type="Pfam" id="PF01757"/>
    </source>
</evidence>
<feature type="region of interest" description="Disordered" evidence="1">
    <location>
        <begin position="406"/>
        <end position="429"/>
    </location>
</feature>
<dbReference type="PANTHER" id="PTHR23028:SF53">
    <property type="entry name" value="ACYL_TRANSF_3 DOMAIN-CONTAINING PROTEIN"/>
    <property type="match status" value="1"/>
</dbReference>
<feature type="transmembrane region" description="Helical" evidence="2">
    <location>
        <begin position="142"/>
        <end position="164"/>
    </location>
</feature>
<feature type="compositionally biased region" description="Basic and acidic residues" evidence="1">
    <location>
        <begin position="414"/>
        <end position="424"/>
    </location>
</feature>
<feature type="transmembrane region" description="Helical" evidence="2">
    <location>
        <begin position="41"/>
        <end position="58"/>
    </location>
</feature>
<feature type="transmembrane region" description="Helical" evidence="2">
    <location>
        <begin position="176"/>
        <end position="196"/>
    </location>
</feature>
<dbReference type="PANTHER" id="PTHR23028">
    <property type="entry name" value="ACETYLTRANSFERASE"/>
    <property type="match status" value="1"/>
</dbReference>
<evidence type="ECO:0000313" key="5">
    <source>
        <dbReference type="EMBL" id="UGS38015.1"/>
    </source>
</evidence>
<dbReference type="GO" id="GO:0009103">
    <property type="term" value="P:lipopolysaccharide biosynthetic process"/>
    <property type="evidence" value="ECO:0007669"/>
    <property type="project" value="TreeGrafter"/>
</dbReference>
<keyword evidence="2" id="KW-0812">Transmembrane</keyword>
<dbReference type="InterPro" id="IPR002656">
    <property type="entry name" value="Acyl_transf_3_dom"/>
</dbReference>